<dbReference type="InParanoid" id="A0A2H3DYA1"/>
<dbReference type="OrthoDB" id="2938351at2759"/>
<evidence type="ECO:0000256" key="1">
    <source>
        <dbReference type="SAM" id="MobiDB-lite"/>
    </source>
</evidence>
<dbReference type="Proteomes" id="UP000217790">
    <property type="component" value="Unassembled WGS sequence"/>
</dbReference>
<feature type="compositionally biased region" description="Basic and acidic residues" evidence="1">
    <location>
        <begin position="474"/>
        <end position="495"/>
    </location>
</feature>
<protein>
    <submittedName>
        <fullName evidence="2">Uncharacterized protein</fullName>
    </submittedName>
</protein>
<dbReference type="AlphaFoldDB" id="A0A2H3DYA1"/>
<gene>
    <name evidence="2" type="ORF">ARMGADRAFT_1165582</name>
</gene>
<name>A0A2H3DYA1_ARMGA</name>
<evidence type="ECO:0000313" key="3">
    <source>
        <dbReference type="Proteomes" id="UP000217790"/>
    </source>
</evidence>
<reference evidence="3" key="1">
    <citation type="journal article" date="2017" name="Nat. Ecol. Evol.">
        <title>Genome expansion and lineage-specific genetic innovations in the forest pathogenic fungi Armillaria.</title>
        <authorList>
            <person name="Sipos G."/>
            <person name="Prasanna A.N."/>
            <person name="Walter M.C."/>
            <person name="O'Connor E."/>
            <person name="Balint B."/>
            <person name="Krizsan K."/>
            <person name="Kiss B."/>
            <person name="Hess J."/>
            <person name="Varga T."/>
            <person name="Slot J."/>
            <person name="Riley R."/>
            <person name="Boka B."/>
            <person name="Rigling D."/>
            <person name="Barry K."/>
            <person name="Lee J."/>
            <person name="Mihaltcheva S."/>
            <person name="LaButti K."/>
            <person name="Lipzen A."/>
            <person name="Waldron R."/>
            <person name="Moloney N.M."/>
            <person name="Sperisen C."/>
            <person name="Kredics L."/>
            <person name="Vagvoelgyi C."/>
            <person name="Patrignani A."/>
            <person name="Fitzpatrick D."/>
            <person name="Nagy I."/>
            <person name="Doyle S."/>
            <person name="Anderson J.B."/>
            <person name="Grigoriev I.V."/>
            <person name="Gueldener U."/>
            <person name="Muensterkoetter M."/>
            <person name="Nagy L.G."/>
        </authorList>
    </citation>
    <scope>NUCLEOTIDE SEQUENCE [LARGE SCALE GENOMIC DNA]</scope>
    <source>
        <strain evidence="3">Ar21-2</strain>
    </source>
</reference>
<feature type="compositionally biased region" description="Acidic residues" evidence="1">
    <location>
        <begin position="444"/>
        <end position="454"/>
    </location>
</feature>
<dbReference type="OMA" id="YHEFETI"/>
<feature type="compositionally biased region" description="Acidic residues" evidence="1">
    <location>
        <begin position="463"/>
        <end position="473"/>
    </location>
</feature>
<proteinExistence type="predicted"/>
<evidence type="ECO:0000313" key="2">
    <source>
        <dbReference type="EMBL" id="PBK92446.1"/>
    </source>
</evidence>
<dbReference type="EMBL" id="KZ293658">
    <property type="protein sequence ID" value="PBK92446.1"/>
    <property type="molecule type" value="Genomic_DNA"/>
</dbReference>
<accession>A0A2H3DYA1</accession>
<feature type="region of interest" description="Disordered" evidence="1">
    <location>
        <begin position="419"/>
        <end position="495"/>
    </location>
</feature>
<organism evidence="2 3">
    <name type="scientific">Armillaria gallica</name>
    <name type="common">Bulbous honey fungus</name>
    <name type="synonym">Armillaria bulbosa</name>
    <dbReference type="NCBI Taxonomy" id="47427"/>
    <lineage>
        <taxon>Eukaryota</taxon>
        <taxon>Fungi</taxon>
        <taxon>Dikarya</taxon>
        <taxon>Basidiomycota</taxon>
        <taxon>Agaricomycotina</taxon>
        <taxon>Agaricomycetes</taxon>
        <taxon>Agaricomycetidae</taxon>
        <taxon>Agaricales</taxon>
        <taxon>Marasmiineae</taxon>
        <taxon>Physalacriaceae</taxon>
        <taxon>Armillaria</taxon>
    </lineage>
</organism>
<sequence length="561" mass="62697">MTTTLPGHQVLPLEFIDRITDEVYNSSDGSSMEDLYNLSLTSREVGKRATALIFRVVILSSEADLDDDVSKLRVLFESGRGLAALVRILILEDPERRVNTSSPNLLFILGQMRNLNIITLIGLGLPQRTQTPFFATFANCVNLTDIRLYDMTMKYHEFETILRSSSSLSSLLISNLEIDELHEDLPCVGHFSMAGLLNEPRAVAWEDPQSPYHDLQPQTALNLPIERLIMKLATPSDYKVMDLLASSRLPIILPGSLKRVAISTAKGALNKAIVDRIIAFLGSSSAQSVSQLHLGEHEADTYRSGTQAPPNFDSVRLPLCTALDLHFVINDWSSTGEGPCWFSSILESLSPEQMPVKKLLLIFDFGFENECIDNMPRPDHFWPRLDNALSVNGLNLEEIGIHIVLRVEDPESLFLDVDEDSEAEESDGSESGLEESEEVRGIEESQEEESDPDDSTYIIDQSEYTDAEEDKDDVELGKKEEHDASGKDHDSKEVDATPGQILQHWLLKFALPKTNARYHFQEENSSSSASGDEVKTWIRLSDSVSDNEIIFNIDEVLRVLS</sequence>
<keyword evidence="3" id="KW-1185">Reference proteome</keyword>
<feature type="compositionally biased region" description="Acidic residues" evidence="1">
    <location>
        <begin position="419"/>
        <end position="437"/>
    </location>
</feature>